<keyword evidence="5" id="KW-1003">Cell membrane</keyword>
<evidence type="ECO:0000256" key="5">
    <source>
        <dbReference type="HAMAP-Rule" id="MF_00902"/>
    </source>
</evidence>
<feature type="transmembrane region" description="Helical" evidence="5">
    <location>
        <begin position="213"/>
        <end position="231"/>
    </location>
</feature>
<keyword evidence="5" id="KW-0653">Protein transport</keyword>
<evidence type="ECO:0000256" key="3">
    <source>
        <dbReference type="ARBA" id="ARBA00022989"/>
    </source>
</evidence>
<evidence type="ECO:0000313" key="6">
    <source>
        <dbReference type="EMBL" id="KJU94507.1"/>
    </source>
</evidence>
<gene>
    <name evidence="6" type="primary">tatC1</name>
    <name evidence="5" type="synonym">tatC</name>
    <name evidence="6" type="ORF">TZ96_00566</name>
</gene>
<feature type="transmembrane region" description="Helical" evidence="5">
    <location>
        <begin position="148"/>
        <end position="177"/>
    </location>
</feature>
<keyword evidence="5" id="KW-0813">Transport</keyword>
<comment type="similarity">
    <text evidence="5">Belongs to the TatC family.</text>
</comment>
<dbReference type="GO" id="GO:0033281">
    <property type="term" value="C:TAT protein transport complex"/>
    <property type="evidence" value="ECO:0007669"/>
    <property type="project" value="UniProtKB-UniRule"/>
</dbReference>
<dbReference type="Pfam" id="PF00902">
    <property type="entry name" value="TatC"/>
    <property type="match status" value="1"/>
</dbReference>
<dbReference type="Proteomes" id="UP000033405">
    <property type="component" value="Unassembled WGS sequence"/>
</dbReference>
<keyword evidence="5" id="KW-0811">Translocation</keyword>
<dbReference type="HAMAP" id="MF_00902">
    <property type="entry name" value="TatC"/>
    <property type="match status" value="1"/>
</dbReference>
<feature type="transmembrane region" description="Helical" evidence="5">
    <location>
        <begin position="62"/>
        <end position="89"/>
    </location>
</feature>
<feature type="transmembrane region" description="Helical" evidence="5">
    <location>
        <begin position="20"/>
        <end position="42"/>
    </location>
</feature>
<dbReference type="PANTHER" id="PTHR30371:SF4">
    <property type="entry name" value="SEC-INDEPENDENT PROTEIN TRANSLOCASE PROTEIN TATCD"/>
    <property type="match status" value="1"/>
</dbReference>
<dbReference type="InterPro" id="IPR002033">
    <property type="entry name" value="TatC"/>
</dbReference>
<sequence>MMDQKELTIIEHLVEFRKRLLAVVVCFFLVFCISLLFADQVYQFITQGFSQKLIVLGPNDILWIYLRLASLMAFSLTLPFTVYQVWSFVRPALKTEEAGAIFAYIPATFLCFILGLAFGFYFVTPAILQVLLGLGENLFETQLTAQNYLAFVFQTTVPLAFIFELPVIIAFSTSIGLIGPGLLIAYRRYAYFILLVLAVILTPADFISDLAMTVPLILLYEVSIAISKWIIKRKRKGEKNGNLT</sequence>
<dbReference type="PRINTS" id="PR01840">
    <property type="entry name" value="TATCFAMILY"/>
</dbReference>
<keyword evidence="3 5" id="KW-1133">Transmembrane helix</keyword>
<evidence type="ECO:0000313" key="7">
    <source>
        <dbReference type="Proteomes" id="UP000033405"/>
    </source>
</evidence>
<comment type="function">
    <text evidence="5">Part of the twin-arginine translocation (Tat) system that transports large folded proteins containing a characteristic twin-arginine motif in their signal peptide across membranes.</text>
</comment>
<accession>A0A0F3HKD1</accession>
<dbReference type="GO" id="GO:0009977">
    <property type="term" value="F:proton motive force dependent protein transmembrane transporter activity"/>
    <property type="evidence" value="ECO:0007669"/>
    <property type="project" value="TreeGrafter"/>
</dbReference>
<protein>
    <recommendedName>
        <fullName evidence="5">Sec-independent protein translocase protein TatC</fullName>
    </recommendedName>
</protein>
<evidence type="ECO:0000256" key="4">
    <source>
        <dbReference type="ARBA" id="ARBA00023136"/>
    </source>
</evidence>
<dbReference type="GO" id="GO:0043953">
    <property type="term" value="P:protein transport by the Tat complex"/>
    <property type="evidence" value="ECO:0007669"/>
    <property type="project" value="UniProtKB-UniRule"/>
</dbReference>
<comment type="caution">
    <text evidence="6">The sequence shown here is derived from an EMBL/GenBank/DDBJ whole genome shotgun (WGS) entry which is preliminary data.</text>
</comment>
<comment type="subcellular location">
    <subcellularLocation>
        <location evidence="5">Cell membrane</location>
        <topology evidence="5">Multi-pass membrane protein</topology>
    </subcellularLocation>
    <subcellularLocation>
        <location evidence="1">Membrane</location>
        <topology evidence="1">Multi-pass membrane protein</topology>
    </subcellularLocation>
</comment>
<dbReference type="AlphaFoldDB" id="A0A0F3HKD1"/>
<evidence type="ECO:0000256" key="1">
    <source>
        <dbReference type="ARBA" id="ARBA00004141"/>
    </source>
</evidence>
<name>A0A0F3HKD1_9STRE</name>
<keyword evidence="4 5" id="KW-0472">Membrane</keyword>
<dbReference type="GO" id="GO:0065002">
    <property type="term" value="P:intracellular protein transmembrane transport"/>
    <property type="evidence" value="ECO:0007669"/>
    <property type="project" value="TreeGrafter"/>
</dbReference>
<dbReference type="EMBL" id="JYOV01000007">
    <property type="protein sequence ID" value="KJU94507.1"/>
    <property type="molecule type" value="Genomic_DNA"/>
</dbReference>
<evidence type="ECO:0000256" key="2">
    <source>
        <dbReference type="ARBA" id="ARBA00022692"/>
    </source>
</evidence>
<feature type="transmembrane region" description="Helical" evidence="5">
    <location>
        <begin position="189"/>
        <end position="207"/>
    </location>
</feature>
<comment type="subunit">
    <text evidence="5">Forms a complex with TatA.</text>
</comment>
<dbReference type="NCBIfam" id="TIGR00945">
    <property type="entry name" value="tatC"/>
    <property type="match status" value="1"/>
</dbReference>
<reference evidence="6 7" key="1">
    <citation type="submission" date="2015-02" db="EMBL/GenBank/DDBJ databases">
        <title>Evolution of amylase-binding proteins of oral streptococcal species.</title>
        <authorList>
            <person name="Haase E.M."/>
        </authorList>
    </citation>
    <scope>NUCLEOTIDE SEQUENCE [LARGE SCALE GENOMIC DNA]</scope>
    <source>
        <strain evidence="6 7">UC6950A</strain>
    </source>
</reference>
<keyword evidence="2 5" id="KW-0812">Transmembrane</keyword>
<proteinExistence type="inferred from homology"/>
<dbReference type="PANTHER" id="PTHR30371">
    <property type="entry name" value="SEC-INDEPENDENT PROTEIN TRANSLOCASE PROTEIN TATC"/>
    <property type="match status" value="1"/>
</dbReference>
<organism evidence="6 7">
    <name type="scientific">Streptococcus infantis</name>
    <dbReference type="NCBI Taxonomy" id="68892"/>
    <lineage>
        <taxon>Bacteria</taxon>
        <taxon>Bacillati</taxon>
        <taxon>Bacillota</taxon>
        <taxon>Bacilli</taxon>
        <taxon>Lactobacillales</taxon>
        <taxon>Streptococcaceae</taxon>
        <taxon>Streptococcus</taxon>
    </lineage>
</organism>
<feature type="transmembrane region" description="Helical" evidence="5">
    <location>
        <begin position="101"/>
        <end position="128"/>
    </location>
</feature>
<dbReference type="PATRIC" id="fig|28037.218.peg.534"/>